<evidence type="ECO:0000313" key="5">
    <source>
        <dbReference type="EMBL" id="ADB17314.1"/>
    </source>
</evidence>
<sequence length="376" mass="40671" precursor="true">MFRSTFLRYVAATAIAVFSFTTLGCGGGDPATSGGSGSSSGTKRIIFLTNGDDPFWDACNAGLQEGAKRSDVAADGWTVVMEKNSGGAAGQIEKLRQFGTQSDIAAVAISAVDADNPVIVEEMKKLQAKGVKVITVDGDINRERFPDARPYYIGTDNIVAGRVLGTAAKEILKSRGKESGGYVQFSGYNDNDNARSRMNGFKEAVGEAYTEIDRMPDAMNKDKARENVRNALTNHGDKIVALVGIWAYNAPAIAEVVTERSVRDKTTVITVDAQAIAVENMSEGKIDAMVVQNPFMMGVETVRLLKAMLKEDQATIQEMFPKLGEPNGDLYITGLRVVAPDEGTVLKPELFDSSVVEFMTLSKFKEWLKQYNLTSS</sequence>
<comment type="similarity">
    <text evidence="2">Belongs to the bacterial solute-binding protein 2 family.</text>
</comment>
<gene>
    <name evidence="5" type="ordered locus">Psta_2645</name>
</gene>
<dbReference type="InterPro" id="IPR025997">
    <property type="entry name" value="SBP_2_dom"/>
</dbReference>
<dbReference type="KEGG" id="psl:Psta_2645"/>
<dbReference type="InterPro" id="IPR050555">
    <property type="entry name" value="Bact_Solute-Bind_Prot2"/>
</dbReference>
<dbReference type="AlphaFoldDB" id="D2R6L4"/>
<name>D2R6L4_PIRSD</name>
<accession>D2R6L4</accession>
<keyword evidence="3" id="KW-0732">Signal</keyword>
<dbReference type="EMBL" id="CP001848">
    <property type="protein sequence ID" value="ADB17314.1"/>
    <property type="molecule type" value="Genomic_DNA"/>
</dbReference>
<evidence type="ECO:0000256" key="1">
    <source>
        <dbReference type="ARBA" id="ARBA00004196"/>
    </source>
</evidence>
<dbReference type="SUPFAM" id="SSF53822">
    <property type="entry name" value="Periplasmic binding protein-like I"/>
    <property type="match status" value="1"/>
</dbReference>
<dbReference type="GO" id="GO:0030288">
    <property type="term" value="C:outer membrane-bounded periplasmic space"/>
    <property type="evidence" value="ECO:0007669"/>
    <property type="project" value="TreeGrafter"/>
</dbReference>
<dbReference type="Pfam" id="PF13407">
    <property type="entry name" value="Peripla_BP_4"/>
    <property type="match status" value="1"/>
</dbReference>
<keyword evidence="5" id="KW-0813">Transport</keyword>
<organism evidence="5 6">
    <name type="scientific">Pirellula staleyi (strain ATCC 27377 / DSM 6068 / ICPB 4128)</name>
    <name type="common">Pirella staleyi</name>
    <dbReference type="NCBI Taxonomy" id="530564"/>
    <lineage>
        <taxon>Bacteria</taxon>
        <taxon>Pseudomonadati</taxon>
        <taxon>Planctomycetota</taxon>
        <taxon>Planctomycetia</taxon>
        <taxon>Pirellulales</taxon>
        <taxon>Pirellulaceae</taxon>
        <taxon>Pirellula</taxon>
    </lineage>
</organism>
<comment type="subcellular location">
    <subcellularLocation>
        <location evidence="1">Cell envelope</location>
    </subcellularLocation>
</comment>
<feature type="domain" description="Periplasmic binding protein" evidence="4">
    <location>
        <begin position="48"/>
        <end position="310"/>
    </location>
</feature>
<feature type="signal peptide" evidence="3">
    <location>
        <begin position="1"/>
        <end position="24"/>
    </location>
</feature>
<proteinExistence type="inferred from homology"/>
<dbReference type="PROSITE" id="PS51257">
    <property type="entry name" value="PROKAR_LIPOPROTEIN"/>
    <property type="match status" value="1"/>
</dbReference>
<feature type="chain" id="PRO_5003035516" evidence="3">
    <location>
        <begin position="25"/>
        <end position="376"/>
    </location>
</feature>
<dbReference type="PANTHER" id="PTHR30036">
    <property type="entry name" value="D-XYLOSE-BINDING PERIPLASMIC PROTEIN"/>
    <property type="match status" value="1"/>
</dbReference>
<dbReference type="InterPro" id="IPR028082">
    <property type="entry name" value="Peripla_BP_I"/>
</dbReference>
<evidence type="ECO:0000256" key="3">
    <source>
        <dbReference type="SAM" id="SignalP"/>
    </source>
</evidence>
<dbReference type="OrthoDB" id="569491at2"/>
<evidence type="ECO:0000313" key="6">
    <source>
        <dbReference type="Proteomes" id="UP000001887"/>
    </source>
</evidence>
<reference evidence="5 6" key="1">
    <citation type="journal article" date="2009" name="Stand. Genomic Sci.">
        <title>Complete genome sequence of Pirellula staleyi type strain (ATCC 27377).</title>
        <authorList>
            <person name="Clum A."/>
            <person name="Tindall B.J."/>
            <person name="Sikorski J."/>
            <person name="Ivanova N."/>
            <person name="Mavrommatis K."/>
            <person name="Lucas S."/>
            <person name="Glavina del Rio T."/>
            <person name="Nolan M."/>
            <person name="Chen F."/>
            <person name="Tice H."/>
            <person name="Pitluck S."/>
            <person name="Cheng J.F."/>
            <person name="Chertkov O."/>
            <person name="Brettin T."/>
            <person name="Han C."/>
            <person name="Detter J.C."/>
            <person name="Kuske C."/>
            <person name="Bruce D."/>
            <person name="Goodwin L."/>
            <person name="Ovchinikova G."/>
            <person name="Pati A."/>
            <person name="Mikhailova N."/>
            <person name="Chen A."/>
            <person name="Palaniappan K."/>
            <person name="Land M."/>
            <person name="Hauser L."/>
            <person name="Chang Y.J."/>
            <person name="Jeffries C.D."/>
            <person name="Chain P."/>
            <person name="Rohde M."/>
            <person name="Goker M."/>
            <person name="Bristow J."/>
            <person name="Eisen J.A."/>
            <person name="Markowitz V."/>
            <person name="Hugenholtz P."/>
            <person name="Kyrpides N.C."/>
            <person name="Klenk H.P."/>
            <person name="Lapidus A."/>
        </authorList>
    </citation>
    <scope>NUCLEOTIDE SEQUENCE [LARGE SCALE GENOMIC DNA]</scope>
    <source>
        <strain evidence="6">ATCC 27377 / DSM 6068 / ICPB 4128</strain>
    </source>
</reference>
<dbReference type="GO" id="GO:0030246">
    <property type="term" value="F:carbohydrate binding"/>
    <property type="evidence" value="ECO:0007669"/>
    <property type="project" value="TreeGrafter"/>
</dbReference>
<dbReference type="Gene3D" id="3.40.50.2300">
    <property type="match status" value="2"/>
</dbReference>
<keyword evidence="5" id="KW-0762">Sugar transport</keyword>
<keyword evidence="6" id="KW-1185">Reference proteome</keyword>
<dbReference type="Proteomes" id="UP000001887">
    <property type="component" value="Chromosome"/>
</dbReference>
<dbReference type="HOGENOM" id="CLU_037628_3_3_0"/>
<dbReference type="STRING" id="530564.Psta_2645"/>
<protein>
    <submittedName>
        <fullName evidence="5">ABC-type sugar transport system periplasmic component-like protein</fullName>
    </submittedName>
</protein>
<dbReference type="eggNOG" id="COG1879">
    <property type="taxonomic scope" value="Bacteria"/>
</dbReference>
<evidence type="ECO:0000259" key="4">
    <source>
        <dbReference type="Pfam" id="PF13407"/>
    </source>
</evidence>
<dbReference type="PANTHER" id="PTHR30036:SF7">
    <property type="entry name" value="ABC TRANSPORTER PERIPLASMIC-BINDING PROTEIN YPHF"/>
    <property type="match status" value="1"/>
</dbReference>
<evidence type="ECO:0000256" key="2">
    <source>
        <dbReference type="ARBA" id="ARBA00007639"/>
    </source>
</evidence>